<keyword evidence="3" id="KW-1185">Reference proteome</keyword>
<dbReference type="AlphaFoldDB" id="A0A100Y016"/>
<protein>
    <submittedName>
        <fullName evidence="2">Uncharacterized protein</fullName>
    </submittedName>
</protein>
<evidence type="ECO:0000313" key="2">
    <source>
        <dbReference type="EMBL" id="KUH34814.1"/>
    </source>
</evidence>
<comment type="caution">
    <text evidence="2">The sequence shown here is derived from an EMBL/GenBank/DDBJ whole genome shotgun (WGS) entry which is preliminary data.</text>
</comment>
<feature type="transmembrane region" description="Helical" evidence="1">
    <location>
        <begin position="48"/>
        <end position="68"/>
    </location>
</feature>
<accession>A0A100Y016</accession>
<evidence type="ECO:0000256" key="1">
    <source>
        <dbReference type="SAM" id="Phobius"/>
    </source>
</evidence>
<proteinExistence type="predicted"/>
<keyword evidence="1" id="KW-0472">Membrane</keyword>
<organism evidence="2 3">
    <name type="scientific">Thermococcus celericrescens</name>
    <dbReference type="NCBI Taxonomy" id="227598"/>
    <lineage>
        <taxon>Archaea</taxon>
        <taxon>Methanobacteriati</taxon>
        <taxon>Methanobacteriota</taxon>
        <taxon>Thermococci</taxon>
        <taxon>Thermococcales</taxon>
        <taxon>Thermococcaceae</taxon>
        <taxon>Thermococcus</taxon>
    </lineage>
</organism>
<evidence type="ECO:0000313" key="3">
    <source>
        <dbReference type="Proteomes" id="UP000053462"/>
    </source>
</evidence>
<name>A0A100Y016_9EURY</name>
<dbReference type="Proteomes" id="UP000053462">
    <property type="component" value="Unassembled WGS sequence"/>
</dbReference>
<reference evidence="2 3" key="1">
    <citation type="submission" date="2015-10" db="EMBL/GenBank/DDBJ databases">
        <title>Draft genome sequence of Thermococcus celericrescens strain DSM 17994.</title>
        <authorList>
            <person name="Hong S.-J."/>
            <person name="Park C.-E."/>
            <person name="Shin J.-H."/>
        </authorList>
    </citation>
    <scope>NUCLEOTIDE SEQUENCE [LARGE SCALE GENOMIC DNA]</scope>
    <source>
        <strain evidence="2 3">DSM 17994</strain>
    </source>
</reference>
<dbReference type="EMBL" id="LLYW01000001">
    <property type="protein sequence ID" value="KUH34814.1"/>
    <property type="molecule type" value="Genomic_DNA"/>
</dbReference>
<keyword evidence="1" id="KW-1133">Transmembrane helix</keyword>
<sequence>MVSVLKRAKCLNIREFNILSDNPGMIITGGFPSATGPPNPDGRRGDDPCMYCAFVFVFTIMIPLVQSIHFTRRVERYQTFQGTQMDSHYLYARSFGHILPKENFLSHPGPLEKDELFKKSRFERIFHSLTSW</sequence>
<keyword evidence="1" id="KW-0812">Transmembrane</keyword>
<gene>
    <name evidence="2" type="ORF">APY94_00110</name>
</gene>